<gene>
    <name evidence="2" type="ORF">Taro_044220</name>
</gene>
<accession>A0A843WIJ8</accession>
<proteinExistence type="predicted"/>
<feature type="region of interest" description="Disordered" evidence="1">
    <location>
        <begin position="28"/>
        <end position="64"/>
    </location>
</feature>
<dbReference type="Proteomes" id="UP000652761">
    <property type="component" value="Unassembled WGS sequence"/>
</dbReference>
<dbReference type="AlphaFoldDB" id="A0A843WIJ8"/>
<comment type="caution">
    <text evidence="2">The sequence shown here is derived from an EMBL/GenBank/DDBJ whole genome shotgun (WGS) entry which is preliminary data.</text>
</comment>
<evidence type="ECO:0000313" key="3">
    <source>
        <dbReference type="Proteomes" id="UP000652761"/>
    </source>
</evidence>
<organism evidence="2 3">
    <name type="scientific">Colocasia esculenta</name>
    <name type="common">Wild taro</name>
    <name type="synonym">Arum esculentum</name>
    <dbReference type="NCBI Taxonomy" id="4460"/>
    <lineage>
        <taxon>Eukaryota</taxon>
        <taxon>Viridiplantae</taxon>
        <taxon>Streptophyta</taxon>
        <taxon>Embryophyta</taxon>
        <taxon>Tracheophyta</taxon>
        <taxon>Spermatophyta</taxon>
        <taxon>Magnoliopsida</taxon>
        <taxon>Liliopsida</taxon>
        <taxon>Araceae</taxon>
        <taxon>Aroideae</taxon>
        <taxon>Colocasieae</taxon>
        <taxon>Colocasia</taxon>
    </lineage>
</organism>
<keyword evidence="3" id="KW-1185">Reference proteome</keyword>
<evidence type="ECO:0000313" key="2">
    <source>
        <dbReference type="EMBL" id="MQM11313.1"/>
    </source>
</evidence>
<name>A0A843WIJ8_COLES</name>
<feature type="compositionally biased region" description="Basic and acidic residues" evidence="1">
    <location>
        <begin position="55"/>
        <end position="64"/>
    </location>
</feature>
<dbReference type="EMBL" id="NMUH01004938">
    <property type="protein sequence ID" value="MQM11313.1"/>
    <property type="molecule type" value="Genomic_DNA"/>
</dbReference>
<sequence>MCLDSLDPPDPHQTHRELLRRLHLAPTFPGTIGRRHSSHDPPTSLPQPLEVLGKQGHENRARERENGVLTLHRYDAALNWTMVEKHPPRLHLWGVAQVGVNPIVV</sequence>
<evidence type="ECO:0000256" key="1">
    <source>
        <dbReference type="SAM" id="MobiDB-lite"/>
    </source>
</evidence>
<protein>
    <submittedName>
        <fullName evidence="2">Uncharacterized protein</fullName>
    </submittedName>
</protein>
<reference evidence="2" key="1">
    <citation type="submission" date="2017-07" db="EMBL/GenBank/DDBJ databases">
        <title>Taro Niue Genome Assembly and Annotation.</title>
        <authorList>
            <person name="Atibalentja N."/>
            <person name="Keating K."/>
            <person name="Fields C.J."/>
        </authorList>
    </citation>
    <scope>NUCLEOTIDE SEQUENCE</scope>
    <source>
        <strain evidence="2">Niue_2</strain>
        <tissue evidence="2">Leaf</tissue>
    </source>
</reference>